<dbReference type="EMBL" id="PQAP01000023">
    <property type="protein sequence ID" value="PWB74770.1"/>
    <property type="molecule type" value="Genomic_DNA"/>
</dbReference>
<evidence type="ECO:0000313" key="14">
    <source>
        <dbReference type="EMBL" id="PWB74770.1"/>
    </source>
</evidence>
<dbReference type="SUPFAM" id="SSF56935">
    <property type="entry name" value="Porins"/>
    <property type="match status" value="1"/>
</dbReference>
<evidence type="ECO:0000256" key="2">
    <source>
        <dbReference type="ARBA" id="ARBA00022448"/>
    </source>
</evidence>
<reference evidence="14 15" key="1">
    <citation type="journal article" date="2018" name="ISME J.">
        <title>A methanotrophic archaeon couples anaerobic oxidation of methane to Fe(III) reduction.</title>
        <authorList>
            <person name="Cai C."/>
            <person name="Leu A.O."/>
            <person name="Xie G.J."/>
            <person name="Guo J."/>
            <person name="Feng Y."/>
            <person name="Zhao J.X."/>
            <person name="Tyson G.W."/>
            <person name="Yuan Z."/>
            <person name="Hu S."/>
        </authorList>
    </citation>
    <scope>NUCLEOTIDE SEQUENCE [LARGE SCALE GENOMIC DNA]</scope>
    <source>
        <strain evidence="14">FeB_12</strain>
    </source>
</reference>
<dbReference type="Gene3D" id="2.40.170.20">
    <property type="entry name" value="TonB-dependent receptor, beta-barrel domain"/>
    <property type="match status" value="1"/>
</dbReference>
<keyword evidence="8" id="KW-0675">Receptor</keyword>
<evidence type="ECO:0000256" key="11">
    <source>
        <dbReference type="RuleBase" id="RU003357"/>
    </source>
</evidence>
<organism evidence="14 15">
    <name type="scientific">candidate division GN15 bacterium</name>
    <dbReference type="NCBI Taxonomy" id="2072418"/>
    <lineage>
        <taxon>Bacteria</taxon>
        <taxon>candidate division GN15</taxon>
    </lineage>
</organism>
<keyword evidence="6 11" id="KW-0798">TonB box</keyword>
<gene>
    <name evidence="14" type="ORF">C3F09_03520</name>
</gene>
<comment type="similarity">
    <text evidence="10 11">Belongs to the TonB-dependent receptor family.</text>
</comment>
<dbReference type="GO" id="GO:0015344">
    <property type="term" value="F:siderophore uptake transmembrane transporter activity"/>
    <property type="evidence" value="ECO:0007669"/>
    <property type="project" value="TreeGrafter"/>
</dbReference>
<evidence type="ECO:0000256" key="8">
    <source>
        <dbReference type="ARBA" id="ARBA00023170"/>
    </source>
</evidence>
<dbReference type="GO" id="GO:0009279">
    <property type="term" value="C:cell outer membrane"/>
    <property type="evidence" value="ECO:0007669"/>
    <property type="project" value="UniProtKB-SubCell"/>
</dbReference>
<keyword evidence="9 10" id="KW-0998">Cell outer membrane</keyword>
<evidence type="ECO:0000256" key="1">
    <source>
        <dbReference type="ARBA" id="ARBA00004571"/>
    </source>
</evidence>
<keyword evidence="5" id="KW-0732">Signal</keyword>
<dbReference type="SUPFAM" id="SSF49464">
    <property type="entry name" value="Carboxypeptidase regulatory domain-like"/>
    <property type="match status" value="1"/>
</dbReference>
<dbReference type="PANTHER" id="PTHR30069:SF29">
    <property type="entry name" value="HEMOGLOBIN AND HEMOGLOBIN-HAPTOGLOBIN-BINDING PROTEIN 1-RELATED"/>
    <property type="match status" value="1"/>
</dbReference>
<evidence type="ECO:0000313" key="15">
    <source>
        <dbReference type="Proteomes" id="UP000250918"/>
    </source>
</evidence>
<keyword evidence="2 10" id="KW-0813">Transport</keyword>
<comment type="subcellular location">
    <subcellularLocation>
        <location evidence="1 10">Cell outer membrane</location>
        <topology evidence="1 10">Multi-pass membrane protein</topology>
    </subcellularLocation>
</comment>
<accession>A0A855XAA8</accession>
<evidence type="ECO:0000256" key="6">
    <source>
        <dbReference type="ARBA" id="ARBA00023077"/>
    </source>
</evidence>
<evidence type="ECO:0000256" key="9">
    <source>
        <dbReference type="ARBA" id="ARBA00023237"/>
    </source>
</evidence>
<keyword evidence="7 10" id="KW-0472">Membrane</keyword>
<evidence type="ECO:0000256" key="10">
    <source>
        <dbReference type="PROSITE-ProRule" id="PRU01360"/>
    </source>
</evidence>
<dbReference type="Proteomes" id="UP000250918">
    <property type="component" value="Unassembled WGS sequence"/>
</dbReference>
<dbReference type="PROSITE" id="PS52016">
    <property type="entry name" value="TONB_DEPENDENT_REC_3"/>
    <property type="match status" value="1"/>
</dbReference>
<evidence type="ECO:0000256" key="5">
    <source>
        <dbReference type="ARBA" id="ARBA00022729"/>
    </source>
</evidence>
<evidence type="ECO:0000259" key="12">
    <source>
        <dbReference type="Pfam" id="PF00593"/>
    </source>
</evidence>
<proteinExistence type="inferred from homology"/>
<dbReference type="Pfam" id="PF07715">
    <property type="entry name" value="Plug"/>
    <property type="match status" value="1"/>
</dbReference>
<dbReference type="AlphaFoldDB" id="A0A855XAA8"/>
<sequence>MGLYPENRRLVITLSVLAIGLVLTWSMSVTAGVTGKVSGVVTDAASGKPLVGATVRVAGTDMAAVTDEDGEYFIIGVPGGKYDIVVTHVGFEKYVKKDVRVLLDLTTPVDFEVQQVTIELKDQMVVYATAPPVQKDLTASKVIFTSDRLRNLPNVQTVQAVLGVYPGVVTDRNNAMHVRGGRGGQVTYYYNGFSVQDPFVSNSGIRIIPTALEELSLTSGGFTAEYGEAISGVVSAVTPEGGPNYHGRIRSFEGMTHSYDALTGQWRSLDRNSNRSLSANVSGPLPFANPTKYNFFAAGEYLRDNSSLPHNYYVSYAGVGKLSMQPMPKLKIFVNGAYQNVWGDRYTHRDVNGRSYDYDLSGLPSFKNIAYLAGVSANYAVNDISILSVSLNRFKTTSKQAPKRYFDLYWRDWPGYSEDSEGNYDGTIDDNNYMNNRDWTDAAQATGFASGPDFEPTYRWRSAAYNSLLASWLSQINKSNEVKVGLSYRRYAVDWDFKQFYNASPYGEKYSSNPIYTSAFIQDKLEYRDIIVNLGLRYDYRNADIEYNTTPGGLTPTFKTADGRSELSPRLGVSFPVTENSVVRFNYGVYYQAPQYTTMYTNLSGNISSGLPLLGNPDLRSEQTKSYELGVTSMVREDLRMGITAYYKDMKDLVTTRSDFKVAGAPVTQFKNGDYGTAKGFDVVLERLPKSGIFSGSISYSYLIAMGNGSYALEPYYTYLNDAVDSLAPIKEYPLDFDQRHSVTAVADFRIPRNWKGSIFGLPIPGAWGVNVVGYVGSGLPYTKTDNIGNRLGERNEGRLPSQSRVDMRFNKDFAFGMKQQLVTFFIEVDNLFNTRNIINVYTNTGLPDNDNNRVGTSGLTTSMDEIARLDRLYDHDPQNYSLPRTIRTGLEYSF</sequence>
<evidence type="ECO:0000259" key="13">
    <source>
        <dbReference type="Pfam" id="PF07715"/>
    </source>
</evidence>
<dbReference type="GO" id="GO:0044718">
    <property type="term" value="P:siderophore transmembrane transport"/>
    <property type="evidence" value="ECO:0007669"/>
    <property type="project" value="TreeGrafter"/>
</dbReference>
<keyword evidence="4 10" id="KW-0812">Transmembrane</keyword>
<dbReference type="InterPro" id="IPR008969">
    <property type="entry name" value="CarboxyPept-like_regulatory"/>
</dbReference>
<keyword evidence="3 10" id="KW-1134">Transmembrane beta strand</keyword>
<evidence type="ECO:0000256" key="4">
    <source>
        <dbReference type="ARBA" id="ARBA00022692"/>
    </source>
</evidence>
<protein>
    <recommendedName>
        <fullName evidence="16">TonB-dependent receptor</fullName>
    </recommendedName>
</protein>
<evidence type="ECO:0000256" key="3">
    <source>
        <dbReference type="ARBA" id="ARBA00022452"/>
    </source>
</evidence>
<feature type="domain" description="TonB-dependent receptor-like beta-barrel" evidence="12">
    <location>
        <begin position="404"/>
        <end position="832"/>
    </location>
</feature>
<dbReference type="InterPro" id="IPR012910">
    <property type="entry name" value="Plug_dom"/>
</dbReference>
<dbReference type="InterPro" id="IPR037066">
    <property type="entry name" value="Plug_dom_sf"/>
</dbReference>
<dbReference type="Pfam" id="PF13620">
    <property type="entry name" value="CarboxypepD_reg"/>
    <property type="match status" value="1"/>
</dbReference>
<comment type="caution">
    <text evidence="14">The sequence shown here is derived from an EMBL/GenBank/DDBJ whole genome shotgun (WGS) entry which is preliminary data.</text>
</comment>
<dbReference type="Gene3D" id="2.170.130.10">
    <property type="entry name" value="TonB-dependent receptor, plug domain"/>
    <property type="match status" value="1"/>
</dbReference>
<dbReference type="Pfam" id="PF00593">
    <property type="entry name" value="TonB_dep_Rec_b-barrel"/>
    <property type="match status" value="1"/>
</dbReference>
<dbReference type="Gene3D" id="2.60.40.1120">
    <property type="entry name" value="Carboxypeptidase-like, regulatory domain"/>
    <property type="match status" value="1"/>
</dbReference>
<dbReference type="InterPro" id="IPR000531">
    <property type="entry name" value="Beta-barrel_TonB"/>
</dbReference>
<dbReference type="InterPro" id="IPR036942">
    <property type="entry name" value="Beta-barrel_TonB_sf"/>
</dbReference>
<dbReference type="InterPro" id="IPR039426">
    <property type="entry name" value="TonB-dep_rcpt-like"/>
</dbReference>
<dbReference type="PANTHER" id="PTHR30069">
    <property type="entry name" value="TONB-DEPENDENT OUTER MEMBRANE RECEPTOR"/>
    <property type="match status" value="1"/>
</dbReference>
<name>A0A855XAA8_9BACT</name>
<feature type="domain" description="TonB-dependent receptor plug" evidence="13">
    <location>
        <begin position="134"/>
        <end position="233"/>
    </location>
</feature>
<evidence type="ECO:0000256" key="7">
    <source>
        <dbReference type="ARBA" id="ARBA00023136"/>
    </source>
</evidence>
<evidence type="ECO:0008006" key="16">
    <source>
        <dbReference type="Google" id="ProtNLM"/>
    </source>
</evidence>